<feature type="region of interest" description="Disordered" evidence="1">
    <location>
        <begin position="2759"/>
        <end position="2873"/>
    </location>
</feature>
<feature type="domain" description="BEACH" evidence="2">
    <location>
        <begin position="2086"/>
        <end position="2371"/>
    </location>
</feature>
<name>A0ABR2IZX5_9EUKA</name>
<dbReference type="PROSITE" id="PS50197">
    <property type="entry name" value="BEACH"/>
    <property type="match status" value="1"/>
</dbReference>
<dbReference type="CDD" id="cd06071">
    <property type="entry name" value="Beach"/>
    <property type="match status" value="1"/>
</dbReference>
<accession>A0ABR2IZX5</accession>
<organism evidence="4 5">
    <name type="scientific">Tritrichomonas musculus</name>
    <dbReference type="NCBI Taxonomy" id="1915356"/>
    <lineage>
        <taxon>Eukaryota</taxon>
        <taxon>Metamonada</taxon>
        <taxon>Parabasalia</taxon>
        <taxon>Tritrichomonadida</taxon>
        <taxon>Tritrichomonadidae</taxon>
        <taxon>Tritrichomonas</taxon>
    </lineage>
</organism>
<dbReference type="Pfam" id="PF02138">
    <property type="entry name" value="Beach"/>
    <property type="match status" value="1"/>
</dbReference>
<evidence type="ECO:0000256" key="1">
    <source>
        <dbReference type="SAM" id="MobiDB-lite"/>
    </source>
</evidence>
<dbReference type="InterPro" id="IPR036372">
    <property type="entry name" value="BEACH_dom_sf"/>
</dbReference>
<feature type="compositionally biased region" description="Acidic residues" evidence="1">
    <location>
        <begin position="2809"/>
        <end position="2824"/>
    </location>
</feature>
<dbReference type="SMART" id="SM01026">
    <property type="entry name" value="Beach"/>
    <property type="match status" value="1"/>
</dbReference>
<evidence type="ECO:0000259" key="2">
    <source>
        <dbReference type="PROSITE" id="PS50197"/>
    </source>
</evidence>
<feature type="compositionally biased region" description="Basic and acidic residues" evidence="1">
    <location>
        <begin position="2795"/>
        <end position="2808"/>
    </location>
</feature>
<dbReference type="Pfam" id="PF14844">
    <property type="entry name" value="PH_BEACH"/>
    <property type="match status" value="1"/>
</dbReference>
<dbReference type="PANTHER" id="PTHR13743:SF112">
    <property type="entry name" value="BEACH DOMAIN-CONTAINING PROTEIN"/>
    <property type="match status" value="1"/>
</dbReference>
<feature type="compositionally biased region" description="Acidic residues" evidence="1">
    <location>
        <begin position="2846"/>
        <end position="2856"/>
    </location>
</feature>
<feature type="compositionally biased region" description="Low complexity" evidence="1">
    <location>
        <begin position="2765"/>
        <end position="2794"/>
    </location>
</feature>
<evidence type="ECO:0000313" key="5">
    <source>
        <dbReference type="Proteomes" id="UP001470230"/>
    </source>
</evidence>
<dbReference type="PROSITE" id="PS51783">
    <property type="entry name" value="PH_BEACH"/>
    <property type="match status" value="1"/>
</dbReference>
<dbReference type="SUPFAM" id="SSF50729">
    <property type="entry name" value="PH domain-like"/>
    <property type="match status" value="1"/>
</dbReference>
<protein>
    <recommendedName>
        <fullName evidence="6">BEACH domain-containing protein</fullName>
    </recommendedName>
</protein>
<dbReference type="InterPro" id="IPR023362">
    <property type="entry name" value="PH-BEACH_dom"/>
</dbReference>
<keyword evidence="5" id="KW-1185">Reference proteome</keyword>
<feature type="compositionally biased region" description="Basic and acidic residues" evidence="1">
    <location>
        <begin position="2858"/>
        <end position="2873"/>
    </location>
</feature>
<dbReference type="SUPFAM" id="SSF81837">
    <property type="entry name" value="BEACH domain"/>
    <property type="match status" value="1"/>
</dbReference>
<sequence>MNKKLSSLITEKGGALYHITWATYFMLDAFDSSLGENQNNFLSPSCAFLSTIQYTPITSQDMYNSLLKFEINENNNINDFFRSIFKADEFNLTATAILAQMARNECKEGIKNDKENIVMQYVFRGLIILILTFPPYFAEYKEDLAIETTNKETNKDSKDKIENSFDWNLMAFIIKYLSNSHNEIHDAFLQSFDPLIAPYQKIKSFLVLPHDSPLFLFLLEIVQTIITFSNRFCQMKLYNSLDYISSFFQYSFASMKKNSNSNKDDQNQPNTKPDNYNVFTSENIIVQYFSAFIQILISFQCKDITKHLNNSLRIATSTFLISFQENKTYDENLFAEGTDAITLSIYLQDDSFEDAPTILLFCQGVITFINWASKCFNFEEVFKDVPKYEEKPEMKIIEMPQSYFVSHRGVELHNKFAVSKKPIQCVQFSNLVQTLKATFSHFTNFNFFIQSLVTFYNHVSDLSMTILLIAFPFSKIADFDDCLMNFLTCLLSSDVFDISKTKIIEGLKVPLFDYSLNVFMNLFEIYPQFRQGILQFIFDNLDFKNFLRILPLFRSLLLIADQSNFIYELLQTNFFILIELNLDKPEYKSQVEACMAFILVCVYIDPSLTMSSYNLTNFFTKCLVAKQFKDRVIKCFKLGLAQKPPETIISICTQISIILHRSIEKKEDFELASEFISILSQYLNRFSLSIIDELETKSIFDLISRLPSAMNDRACFMNVLKFFMLLFSRFPSVNEILVRKFVYYNLMNTIDIFHIDDEILAALLSLIMGNEVTLDDDGLNLMKNLSALKSITTTMKKSPDDIKMKYLNFLTNHCVKNAANCFLCFQSDVLDFALECFEIDSLHDISLNLFKIISSLFFSTRDLRLCARTLSKYLEDEDNAHKKEICALIQKLNEMLNETCYDFATSFFHFSSSPTEKITAEVRQETNPSDNGSSNFIDHSNMLIFVKSWVFSSTVSISEFSKKMNVFSIRPIQSSNQQTPSSKSSRSSKVRLLLNRGYSSRSANSQKQDTNKVSQFIECFFESNQLAIQTAKETKKFGFKFISPYWYQISIFFKDKEAILFIDHQFTETIKFSNNISYTGEYEIVIGGGFCGDIGDISFYECPFIQSKQIEFSDITCHNVNSSIQLFPRNFDSHTNTLTNTHATNCTINCSYVPFRTTFKKSVVSSITLSLFLPLINQINNSEVLNYFLMFIQSLFNCSIENEHYFEKICGFPLLIGLIKNFECFDYISCGLLFNLYRSLRTETLKNQMVEYLFFRFDIIFKFSDSFITHYFNKTIHELFILNKEIFYRSKSLLDQMIYSTCKYATKSSLKLLTEEEEANDIEKLKSTSKYTEAIFDFFYEYFEQNIVIEKPIHDLFLIYLFCNDSLLKSRIIDFICKFVNNRKDQILCMLPEFKYYERFYPSIYSHDENEQKSALKLFISFIKLERSKEISTQTLTKVISYIQKNKTLSENTLNILLGEKKEVNYPELLSVFCSGFDFSNNKSVLNKKFVDIIETKSVETFFACDFSPLFMLAYCIDDINLWDTFTPIFIDNPDLLRKTLYILNFFALFMDSDCSPIKKQIFINVLRMTLRKRPKNIQTIANFAVQFYCYRFYINNDTNEHKEKIKNISFENVKEFMDWIMTPDSVNKLFSYYASTFDDEDFCYSLYQVLSEIVSESQDINESKSKKTKKAKMDIEPKSISMIQITADDFYQTFSIICILISYIIENSDNSIRKNSMIDFVSKIHVPKAKEQINQIYYSMKKVKFSSPSFHQAFPNAEPSNLLKENFLIVIEDSKTVFKFEWQSPFYRFIKDVQQNFDKEPISSTNKTNYQSFIRTSEEKIEFVESYCSNLSLSFIRETKFIDSRGTSESKFRISNEVDSAGRRLYMSINKYFNDHRIASKNREDGYVVDAPILSTEQESNDITVIKRFLDQKVQQSISSIQYSNDMKKALLITLTGQYDVFYKFDSKSVVIGGKLAFNGFGSELDNDESKSKDGLFSSSGEISAEEKAINNNSAPLKYITINFSDVLFIFSRRFLHERTACEIFSKKRKSYLLNFTSIQEKNAFCSHFKCPENVPKPNKNKEPIYPYNFFKELRRASNGLYQSLSSSELFVRSKVAEAWLSRNISNYQYLYYLNILSGRSFNDTSQYPVYPWVISKYDTDQIDLYDQTTYRDFSVPMAAYSEKRLLEAKQKLEDSFDPIERCMFRSFYSNPAIVIHFLIRCEPFTSLHIVLQSGRFDYADRLFKSIESSFISSSSGEGDFSEILPEFFTNWHFLVNENHFDFGRLQDGQPVNDVVLPKWARNACHFVETNRIALESEYVRCHLNEWIDLIFGCHQKSVEKNNLFHLFNYSDCITNPAVIQDNLISLAQHHALNFGCSPDKLLNESHPVMQVNINLLAPETLVDSSADPYIIQQPQVGSTVTLSANPSSSSVRIKDSLESFEPIKLTLFENVSGSFSGQAKNIDYHHRHHYNKKPQMIKSFSNDHISSELVNSNGQLKINPDLPNENIVFFSDLFYLTELGNFGKVDASIIRKKYSYQENYRNGVENFTDNKNFGFITNIFGHMSKGQQESNKKQRNIALMSDSQSDLEILDSLSSSDVINDSDSMSPISIAQANSNSPAAQRIVVPKNVQMLFLKKSKIFIYIQANGSSAVILPLLKSSFIFNDKSTSSFSGYKLIMHESSPISCICHINEKLIVTGGADCCLNVWPPPWDSDSMYSIPILAQKLISVSGNFELDRIVAVDESSQVFIVSLSKKKLILSFNIQAIIDRERRRMMRRRTSSLRASKSISPSNSNNNNNNASKSSFEYSESIIESSHDELDVDSSHDEIDIESSGDEIDVDSDDDQNKNNKIEGKDNTEINKDIESEIDSESEVDYSESSHDELDFDSDKQVAPNKEEKINSSILCNNTNINSSANNTENDFYFSSWKRISNHRVLLLDNSLIFTTSENDEETRIDLFDLTGKRISSPISFNGEIVKMLKAQNKNVISVILSMSTHHLYIINCHAFDVTVKTIGIFPELVCLSENGDSLVVSDSYRYLSIYDLCNK</sequence>
<feature type="domain" description="BEACH-type PH" evidence="3">
    <location>
        <begin position="1910"/>
        <end position="2051"/>
    </location>
</feature>
<gene>
    <name evidence="4" type="ORF">M9Y10_009099</name>
</gene>
<evidence type="ECO:0000313" key="4">
    <source>
        <dbReference type="EMBL" id="KAK8871186.1"/>
    </source>
</evidence>
<dbReference type="Gene3D" id="2.30.29.30">
    <property type="entry name" value="Pleckstrin-homology domain (PH domain)/Phosphotyrosine-binding domain (PTB)"/>
    <property type="match status" value="1"/>
</dbReference>
<evidence type="ECO:0000259" key="3">
    <source>
        <dbReference type="PROSITE" id="PS51783"/>
    </source>
</evidence>
<proteinExistence type="predicted"/>
<comment type="caution">
    <text evidence="4">The sequence shown here is derived from an EMBL/GenBank/DDBJ whole genome shotgun (WGS) entry which is preliminary data.</text>
</comment>
<dbReference type="EMBL" id="JAPFFF010000014">
    <property type="protein sequence ID" value="KAK8871186.1"/>
    <property type="molecule type" value="Genomic_DNA"/>
</dbReference>
<evidence type="ECO:0008006" key="6">
    <source>
        <dbReference type="Google" id="ProtNLM"/>
    </source>
</evidence>
<feature type="compositionally biased region" description="Basic and acidic residues" evidence="1">
    <location>
        <begin position="2825"/>
        <end position="2845"/>
    </location>
</feature>
<dbReference type="InterPro" id="IPR050865">
    <property type="entry name" value="BEACH_Domain"/>
</dbReference>
<dbReference type="Proteomes" id="UP001470230">
    <property type="component" value="Unassembled WGS sequence"/>
</dbReference>
<dbReference type="InterPro" id="IPR000409">
    <property type="entry name" value="BEACH_dom"/>
</dbReference>
<dbReference type="PANTHER" id="PTHR13743">
    <property type="entry name" value="BEIGE/BEACH-RELATED"/>
    <property type="match status" value="1"/>
</dbReference>
<dbReference type="InterPro" id="IPR011993">
    <property type="entry name" value="PH-like_dom_sf"/>
</dbReference>
<reference evidence="4 5" key="1">
    <citation type="submission" date="2024-04" db="EMBL/GenBank/DDBJ databases">
        <title>Tritrichomonas musculus Genome.</title>
        <authorList>
            <person name="Alves-Ferreira E."/>
            <person name="Grigg M."/>
            <person name="Lorenzi H."/>
            <person name="Galac M."/>
        </authorList>
    </citation>
    <scope>NUCLEOTIDE SEQUENCE [LARGE SCALE GENOMIC DNA]</scope>
    <source>
        <strain evidence="4 5">EAF2021</strain>
    </source>
</reference>
<dbReference type="Gene3D" id="1.10.1540.10">
    <property type="entry name" value="BEACH domain"/>
    <property type="match status" value="1"/>
</dbReference>